<name>A0A2Z2MN24_THEPR</name>
<proteinExistence type="predicted"/>
<keyword evidence="4" id="KW-1185">Reference proteome</keyword>
<feature type="transmembrane region" description="Helical" evidence="1">
    <location>
        <begin position="6"/>
        <end position="25"/>
    </location>
</feature>
<accession>A0A2Z2MN24</accession>
<sequence>MLGAVAGVIALLISLVFTISAYLYYQRLTTPASKGLAFRILLSSLFSVAGSLGVIIDSLSPKPLWWIMASMFLTSYLIIMTAALHYLKLSVQLFGREASQSPFEKKPGKGAVVGGFSISSDDLSKIAPLCKLVNGVVYVGRKQKPVGCSKADKTIWLSRVDAPNATDPAKLHVIMEHIMRFVSEKGGNCLIILDGLEYLLLHNDFKGVMKFLASLKDYVLLSNSLLVVVIDEETLGRREFSVLRREFPELEVEGLLSRAEERALFGALSKETLEAEEEEKPEGDS</sequence>
<dbReference type="AlphaFoldDB" id="A0A2Z2MN24"/>
<feature type="domain" description="DUF835" evidence="2">
    <location>
        <begin position="139"/>
        <end position="247"/>
    </location>
</feature>
<protein>
    <recommendedName>
        <fullName evidence="2">DUF835 domain-containing protein</fullName>
    </recommendedName>
</protein>
<evidence type="ECO:0000256" key="1">
    <source>
        <dbReference type="SAM" id="Phobius"/>
    </source>
</evidence>
<evidence type="ECO:0000259" key="2">
    <source>
        <dbReference type="Pfam" id="PF05763"/>
    </source>
</evidence>
<gene>
    <name evidence="3" type="ORF">A3L09_09655</name>
</gene>
<evidence type="ECO:0000313" key="3">
    <source>
        <dbReference type="EMBL" id="ASJ03791.1"/>
    </source>
</evidence>
<keyword evidence="1" id="KW-0472">Membrane</keyword>
<feature type="transmembrane region" description="Helical" evidence="1">
    <location>
        <begin position="65"/>
        <end position="87"/>
    </location>
</feature>
<dbReference type="Proteomes" id="UP000250179">
    <property type="component" value="Chromosome"/>
</dbReference>
<evidence type="ECO:0000313" key="4">
    <source>
        <dbReference type="Proteomes" id="UP000250179"/>
    </source>
</evidence>
<dbReference type="InterPro" id="IPR008553">
    <property type="entry name" value="DUF835"/>
</dbReference>
<keyword evidence="1" id="KW-1133">Transmembrane helix</keyword>
<feature type="transmembrane region" description="Helical" evidence="1">
    <location>
        <begin position="37"/>
        <end position="59"/>
    </location>
</feature>
<dbReference type="Pfam" id="PF05763">
    <property type="entry name" value="DUF835"/>
    <property type="match status" value="1"/>
</dbReference>
<dbReference type="EMBL" id="CP014862">
    <property type="protein sequence ID" value="ASJ03791.1"/>
    <property type="molecule type" value="Genomic_DNA"/>
</dbReference>
<keyword evidence="1" id="KW-0812">Transmembrane</keyword>
<dbReference type="OrthoDB" id="96706at2157"/>
<reference evidence="3 4" key="1">
    <citation type="submission" date="2016-03" db="EMBL/GenBank/DDBJ databases">
        <title>Complete genome sequence of Thermococcus profundus strain DT5432.</title>
        <authorList>
            <person name="Oger P.M."/>
        </authorList>
    </citation>
    <scope>NUCLEOTIDE SEQUENCE [LARGE SCALE GENOMIC DNA]</scope>
    <source>
        <strain evidence="3 4">DT 5432</strain>
    </source>
</reference>
<dbReference type="KEGG" id="tprf:A3L09_09655"/>
<organism evidence="3 4">
    <name type="scientific">Thermococcus profundus</name>
    <dbReference type="NCBI Taxonomy" id="49899"/>
    <lineage>
        <taxon>Archaea</taxon>
        <taxon>Methanobacteriati</taxon>
        <taxon>Methanobacteriota</taxon>
        <taxon>Thermococci</taxon>
        <taxon>Thermococcales</taxon>
        <taxon>Thermococcaceae</taxon>
        <taxon>Thermococcus</taxon>
    </lineage>
</organism>